<organism evidence="1 2">
    <name type="scientific">Moorena producens (strain JHB)</name>
    <dbReference type="NCBI Taxonomy" id="1454205"/>
    <lineage>
        <taxon>Bacteria</taxon>
        <taxon>Bacillati</taxon>
        <taxon>Cyanobacteriota</taxon>
        <taxon>Cyanophyceae</taxon>
        <taxon>Coleofasciculales</taxon>
        <taxon>Coleofasciculaceae</taxon>
        <taxon>Moorena</taxon>
    </lineage>
</organism>
<dbReference type="Proteomes" id="UP000176944">
    <property type="component" value="Chromosome"/>
</dbReference>
<sequence length="66" mass="7168">MTLGIVETLRDRQRSRCAPEVFASAWPKASASAKGDEVFASAWPSASASAPKAIAKWMITLVQYRV</sequence>
<reference evidence="2" key="1">
    <citation type="submission" date="2016-10" db="EMBL/GenBank/DDBJ databases">
        <title>Comparative genomics uncovers the prolific and rare metabolic potential of the cyanobacterial genus Moorea.</title>
        <authorList>
            <person name="Leao T."/>
            <person name="Castelao G."/>
            <person name="Korobeynikov A."/>
            <person name="Monroe E.A."/>
            <person name="Podell S."/>
            <person name="Glukhov E."/>
            <person name="Allen E."/>
            <person name="Gerwick W.H."/>
            <person name="Gerwick L."/>
        </authorList>
    </citation>
    <scope>NUCLEOTIDE SEQUENCE [LARGE SCALE GENOMIC DNA]</scope>
    <source>
        <strain evidence="2">JHB</strain>
    </source>
</reference>
<dbReference type="EMBL" id="CP017708">
    <property type="protein sequence ID" value="AOY81026.1"/>
    <property type="molecule type" value="Genomic_DNA"/>
</dbReference>
<accession>A0A1D9G088</accession>
<evidence type="ECO:0000313" key="1">
    <source>
        <dbReference type="EMBL" id="AOY81026.1"/>
    </source>
</evidence>
<gene>
    <name evidence="1" type="ORF">BJP36_15065</name>
</gene>
<name>A0A1D9G088_MOOP1</name>
<evidence type="ECO:0000313" key="2">
    <source>
        <dbReference type="Proteomes" id="UP000176944"/>
    </source>
</evidence>
<dbReference type="AlphaFoldDB" id="A0A1D9G088"/>
<protein>
    <submittedName>
        <fullName evidence="1">Uncharacterized protein</fullName>
    </submittedName>
</protein>
<proteinExistence type="predicted"/>